<dbReference type="PROSITE" id="PS00027">
    <property type="entry name" value="HOMEOBOX_1"/>
    <property type="match status" value="1"/>
</dbReference>
<dbReference type="PROSITE" id="PS50071">
    <property type="entry name" value="HOMEOBOX_2"/>
    <property type="match status" value="1"/>
</dbReference>
<keyword evidence="4" id="KW-0175">Coiled coil</keyword>
<evidence type="ECO:0000256" key="2">
    <source>
        <dbReference type="ARBA" id="ARBA00006789"/>
    </source>
</evidence>
<evidence type="ECO:0000259" key="11">
    <source>
        <dbReference type="PROSITE" id="PS50071"/>
    </source>
</evidence>
<keyword evidence="8 9" id="KW-0539">Nucleus</keyword>
<dbReference type="Pfam" id="PF00046">
    <property type="entry name" value="Homeodomain"/>
    <property type="match status" value="1"/>
</dbReference>
<dbReference type="STRING" id="4565.A0A3B6IMQ6"/>
<dbReference type="CDD" id="cd00086">
    <property type="entry name" value="homeodomain"/>
    <property type="match status" value="1"/>
</dbReference>
<comment type="subcellular location">
    <subcellularLocation>
        <location evidence="1 9 10">Nucleus</location>
    </subcellularLocation>
</comment>
<feature type="domain" description="Homeobox" evidence="11">
    <location>
        <begin position="112"/>
        <end position="172"/>
    </location>
</feature>
<evidence type="ECO:0000256" key="7">
    <source>
        <dbReference type="ARBA" id="ARBA00023163"/>
    </source>
</evidence>
<dbReference type="SUPFAM" id="SSF55961">
    <property type="entry name" value="Bet v1-like"/>
    <property type="match status" value="2"/>
</dbReference>
<evidence type="ECO:0000256" key="9">
    <source>
        <dbReference type="PROSITE-ProRule" id="PRU00108"/>
    </source>
</evidence>
<dbReference type="SMART" id="SM00234">
    <property type="entry name" value="START"/>
    <property type="match status" value="1"/>
</dbReference>
<dbReference type="GO" id="GO:0008289">
    <property type="term" value="F:lipid binding"/>
    <property type="evidence" value="ECO:0007669"/>
    <property type="project" value="InterPro"/>
</dbReference>
<name>A0A3B6IMQ6_WHEAT</name>
<evidence type="ECO:0000256" key="8">
    <source>
        <dbReference type="ARBA" id="ARBA00023242"/>
    </source>
</evidence>
<dbReference type="InterPro" id="IPR009057">
    <property type="entry name" value="Homeodomain-like_sf"/>
</dbReference>
<evidence type="ECO:0000256" key="4">
    <source>
        <dbReference type="ARBA" id="ARBA00023054"/>
    </source>
</evidence>
<comment type="similarity">
    <text evidence="2">Belongs to the HD-ZIP homeobox family. Class IV subfamily.</text>
</comment>
<evidence type="ECO:0000259" key="12">
    <source>
        <dbReference type="PROSITE" id="PS50848"/>
    </source>
</evidence>
<dbReference type="PANTHER" id="PTHR45654:SF62">
    <property type="entry name" value="HOMEOBOX DOMAIN-CONTAINING PROTEIN"/>
    <property type="match status" value="1"/>
</dbReference>
<dbReference type="OrthoDB" id="6159439at2759"/>
<keyword evidence="14" id="KW-1185">Reference proteome</keyword>
<gene>
    <name evidence="13" type="primary">LOC123091176</name>
</gene>
<dbReference type="InterPro" id="IPR042160">
    <property type="entry name" value="HD-Zip_IV"/>
</dbReference>
<evidence type="ECO:0000313" key="13">
    <source>
        <dbReference type="EnsemblPlants" id="TraesCS4B02G084700.16"/>
    </source>
</evidence>
<dbReference type="GeneID" id="123091176"/>
<evidence type="ECO:0000256" key="5">
    <source>
        <dbReference type="ARBA" id="ARBA00023125"/>
    </source>
</evidence>
<dbReference type="InterPro" id="IPR002913">
    <property type="entry name" value="START_lipid-bd_dom"/>
</dbReference>
<sequence>MVASLPSLLCWKHCLGVKSGVGSICLVVVWWIWSGQRLGEHGALVVSPFGVDRRSTVAMVGEWQPQNGQVHDEIDLSIPVDDKDLIWSNTGTMNDDEDVATADEGITDAGSASHMRKRGRHANRQIQELEAMFQQCPHPDENLRIALSKKVCMDPLRVKFWFQNRRNAKKNQNERQQNMVLRTENIMLEEENRAMKAAILKKTCPTCKGPMVFFRPLTPELRRLHMENARLKAELLHRTAYLHGVSAGTAGSSRILCDLNVDPVMPLPLRQDDLMADTMGHCAPGGCASAAGGPEHAALERHVLAALRELMMLMKQGEPMWQPAALGGEVLDHQLYRATTLPGLLELPPPGFTANGTRDTGLVMCTGADLVRIFMDENCWSETFPDIVASVSADNIGHGCICQGGVILMKAGLRVLSPGVSSCDVKFVRQCQMIEQGVWAVVDVSLDANGTSELRAWNTGLPGACRVLPSGCLIKDMNNGYCKVAMIVNAEYDKGFMRSPLHPLLSSGHTFSARRWLTSLQRRCEFLAQRLSPAYGISRAGGAITPEGRNNVLELARRMTESFYVAISAPRGEAWRKVADSRGSCGVGGESFQLAMHVVTPLAAPGEQAAGPVLCATTTVWLPEIPPQRVFDYICDVERRGEWDVLAEGARVQEDASLATAQFPLTGVSILRPTVMGRGRGGSSCNKKLILQQACGDAPCMVVAYAPIDTADLKDVMHGGRRASLSLLPSGFSILPDGVGDIQTDPLDANPSAVDPIDHQRSCGSLVSVLRQTHLIGGNLTAQTVDNFGNNVSGSIMKIKDAVHAKRVMTV</sequence>
<proteinExistence type="inferred from homology"/>
<dbReference type="SMR" id="A0A3B6IMQ6"/>
<dbReference type="GO" id="GO:0005634">
    <property type="term" value="C:nucleus"/>
    <property type="evidence" value="ECO:0007669"/>
    <property type="project" value="UniProtKB-SubCell"/>
</dbReference>
<organism evidence="13">
    <name type="scientific">Triticum aestivum</name>
    <name type="common">Wheat</name>
    <dbReference type="NCBI Taxonomy" id="4565"/>
    <lineage>
        <taxon>Eukaryota</taxon>
        <taxon>Viridiplantae</taxon>
        <taxon>Streptophyta</taxon>
        <taxon>Embryophyta</taxon>
        <taxon>Tracheophyta</taxon>
        <taxon>Spermatophyta</taxon>
        <taxon>Magnoliopsida</taxon>
        <taxon>Liliopsida</taxon>
        <taxon>Poales</taxon>
        <taxon>Poaceae</taxon>
        <taxon>BOP clade</taxon>
        <taxon>Pooideae</taxon>
        <taxon>Triticodae</taxon>
        <taxon>Triticeae</taxon>
        <taxon>Triticinae</taxon>
        <taxon>Triticum</taxon>
    </lineage>
</organism>
<dbReference type="Proteomes" id="UP000019116">
    <property type="component" value="Chromosome 4B"/>
</dbReference>
<evidence type="ECO:0000256" key="3">
    <source>
        <dbReference type="ARBA" id="ARBA00023015"/>
    </source>
</evidence>
<evidence type="ECO:0000256" key="6">
    <source>
        <dbReference type="ARBA" id="ARBA00023155"/>
    </source>
</evidence>
<protein>
    <recommendedName>
        <fullName evidence="15">Homeobox domain-containing protein</fullName>
    </recommendedName>
</protein>
<dbReference type="Pfam" id="PF01852">
    <property type="entry name" value="START"/>
    <property type="match status" value="1"/>
</dbReference>
<keyword evidence="3" id="KW-0805">Transcription regulation</keyword>
<dbReference type="Pfam" id="PF25797">
    <property type="entry name" value="PDF2_C"/>
    <property type="match status" value="1"/>
</dbReference>
<reference evidence="13" key="1">
    <citation type="submission" date="2018-08" db="EMBL/GenBank/DDBJ databases">
        <authorList>
            <person name="Rossello M."/>
        </authorList>
    </citation>
    <scope>NUCLEOTIDE SEQUENCE [LARGE SCALE GENOMIC DNA]</scope>
    <source>
        <strain evidence="13">cv. Chinese Spring</strain>
    </source>
</reference>
<dbReference type="EnsemblPlants" id="TraesCS4B02G084700.16">
    <property type="protein sequence ID" value="TraesCS4B02G084700.16"/>
    <property type="gene ID" value="TraesCS4B02G084700"/>
</dbReference>
<evidence type="ECO:0000256" key="10">
    <source>
        <dbReference type="RuleBase" id="RU000682"/>
    </source>
</evidence>
<dbReference type="InterPro" id="IPR017970">
    <property type="entry name" value="Homeobox_CS"/>
</dbReference>
<dbReference type="InterPro" id="IPR001356">
    <property type="entry name" value="HD"/>
</dbReference>
<dbReference type="Gene3D" id="1.10.10.60">
    <property type="entry name" value="Homeodomain-like"/>
    <property type="match status" value="1"/>
</dbReference>
<dbReference type="SMART" id="SM00389">
    <property type="entry name" value="HOX"/>
    <property type="match status" value="1"/>
</dbReference>
<dbReference type="Gramene" id="TraesCS4B03G0190600.17">
    <property type="protein sequence ID" value="TraesCS4B03G0190600.17.CDS"/>
    <property type="gene ID" value="TraesCS4B03G0190600"/>
</dbReference>
<dbReference type="InterPro" id="IPR057993">
    <property type="entry name" value="HD-Zip_IV_C"/>
</dbReference>
<keyword evidence="5 9" id="KW-0238">DNA-binding</keyword>
<dbReference type="GO" id="GO:0000981">
    <property type="term" value="F:DNA-binding transcription factor activity, RNA polymerase II-specific"/>
    <property type="evidence" value="ECO:0007669"/>
    <property type="project" value="InterPro"/>
</dbReference>
<keyword evidence="6 9" id="KW-0371">Homeobox</keyword>
<dbReference type="AlphaFoldDB" id="A0A3B6IMQ6"/>
<feature type="DNA-binding region" description="Homeobox" evidence="9">
    <location>
        <begin position="114"/>
        <end position="173"/>
    </location>
</feature>
<evidence type="ECO:0000313" key="14">
    <source>
        <dbReference type="Proteomes" id="UP000019116"/>
    </source>
</evidence>
<dbReference type="SUPFAM" id="SSF46689">
    <property type="entry name" value="Homeodomain-like"/>
    <property type="match status" value="1"/>
</dbReference>
<reference evidence="13" key="2">
    <citation type="submission" date="2018-10" db="UniProtKB">
        <authorList>
            <consortium name="EnsemblPlants"/>
        </authorList>
    </citation>
    <scope>IDENTIFICATION</scope>
</reference>
<dbReference type="CDD" id="cd07812">
    <property type="entry name" value="SRPBCC"/>
    <property type="match status" value="1"/>
</dbReference>
<dbReference type="PANTHER" id="PTHR45654">
    <property type="entry name" value="HOMEOBOX-LEUCINE ZIPPER PROTEIN MERISTEM L1"/>
    <property type="match status" value="1"/>
</dbReference>
<keyword evidence="7" id="KW-0804">Transcription</keyword>
<accession>A0A3B6IMQ6</accession>
<dbReference type="GO" id="GO:0003677">
    <property type="term" value="F:DNA binding"/>
    <property type="evidence" value="ECO:0007669"/>
    <property type="project" value="UniProtKB-UniRule"/>
</dbReference>
<feature type="domain" description="START" evidence="12">
    <location>
        <begin position="292"/>
        <end position="529"/>
    </location>
</feature>
<dbReference type="Gramene" id="TraesCS4B02G084700.16">
    <property type="protein sequence ID" value="TraesCS4B02G084700.16"/>
    <property type="gene ID" value="TraesCS4B02G084700"/>
</dbReference>
<dbReference type="PROSITE" id="PS50848">
    <property type="entry name" value="START"/>
    <property type="match status" value="1"/>
</dbReference>
<evidence type="ECO:0000256" key="1">
    <source>
        <dbReference type="ARBA" id="ARBA00004123"/>
    </source>
</evidence>
<dbReference type="RefSeq" id="XP_044368532.1">
    <property type="nucleotide sequence ID" value="XM_044512597.1"/>
</dbReference>
<evidence type="ECO:0008006" key="15">
    <source>
        <dbReference type="Google" id="ProtNLM"/>
    </source>
</evidence>